<evidence type="ECO:0000313" key="3">
    <source>
        <dbReference type="Proteomes" id="UP000182652"/>
    </source>
</evidence>
<gene>
    <name evidence="2" type="ORF">SAMN04489745_0097</name>
</gene>
<dbReference type="STRING" id="156980.SAMN04489745_0097"/>
<evidence type="ECO:0000256" key="1">
    <source>
        <dbReference type="SAM" id="Phobius"/>
    </source>
</evidence>
<keyword evidence="1" id="KW-1133">Transmembrane helix</keyword>
<dbReference type="AlphaFoldDB" id="A0A1H4I9D3"/>
<sequence length="203" mass="21841">MIKALNNAHGTAEVTGPPILQLRDMPAAWLTIVTASCYSLSRNSASWVSYGILAGGVVLALLLGEWVIATVTLVAGVALMLLLIVLVPIGTIVFNSVSRSRRIWAQPGGRAVVTAKKIPGGWEPNNASARPVRSGTATELLQSVVDYADETGAKLVTRATNRRVAELYRDRWGFVIGKTYRFPGSVQVSRERQAAPEDASSRR</sequence>
<dbReference type="EMBL" id="FNSN01000002">
    <property type="protein sequence ID" value="SEB29968.1"/>
    <property type="molecule type" value="Genomic_DNA"/>
</dbReference>
<reference evidence="2 3" key="1">
    <citation type="submission" date="2016-10" db="EMBL/GenBank/DDBJ databases">
        <authorList>
            <person name="de Groot N.N."/>
        </authorList>
    </citation>
    <scope>NUCLEOTIDE SEQUENCE [LARGE SCALE GENOMIC DNA]</scope>
    <source>
        <strain evidence="2 3">DSM 10495</strain>
    </source>
</reference>
<keyword evidence="3" id="KW-1185">Reference proteome</keyword>
<proteinExistence type="predicted"/>
<name>A0A1H4I9D3_9MICC</name>
<feature type="transmembrane region" description="Helical" evidence="1">
    <location>
        <begin position="74"/>
        <end position="94"/>
    </location>
</feature>
<keyword evidence="1" id="KW-0812">Transmembrane</keyword>
<keyword evidence="1" id="KW-0472">Membrane</keyword>
<dbReference type="Proteomes" id="UP000182652">
    <property type="component" value="Unassembled WGS sequence"/>
</dbReference>
<organism evidence="2 3">
    <name type="scientific">Arthrobacter woluwensis</name>
    <dbReference type="NCBI Taxonomy" id="156980"/>
    <lineage>
        <taxon>Bacteria</taxon>
        <taxon>Bacillati</taxon>
        <taxon>Actinomycetota</taxon>
        <taxon>Actinomycetes</taxon>
        <taxon>Micrococcales</taxon>
        <taxon>Micrococcaceae</taxon>
        <taxon>Arthrobacter</taxon>
    </lineage>
</organism>
<evidence type="ECO:0000313" key="2">
    <source>
        <dbReference type="EMBL" id="SEB29968.1"/>
    </source>
</evidence>
<feature type="transmembrane region" description="Helical" evidence="1">
    <location>
        <begin position="47"/>
        <end position="68"/>
    </location>
</feature>
<protein>
    <submittedName>
        <fullName evidence="2">Uncharacterized protein</fullName>
    </submittedName>
</protein>
<accession>A0A1H4I9D3</accession>
<dbReference type="RefSeq" id="WP_066217211.1">
    <property type="nucleotide sequence ID" value="NZ_FNSN01000002.1"/>
</dbReference>